<feature type="non-terminal residue" evidence="3">
    <location>
        <position position="166"/>
    </location>
</feature>
<keyword evidence="2" id="KW-0472">Membrane</keyword>
<feature type="transmembrane region" description="Helical" evidence="2">
    <location>
        <begin position="39"/>
        <end position="61"/>
    </location>
</feature>
<keyword evidence="2" id="KW-1133">Transmembrane helix</keyword>
<dbReference type="EMBL" id="HACG01015915">
    <property type="protein sequence ID" value="CEK62780.1"/>
    <property type="molecule type" value="Transcribed_RNA"/>
</dbReference>
<feature type="non-terminal residue" evidence="3">
    <location>
        <position position="1"/>
    </location>
</feature>
<feature type="region of interest" description="Disordered" evidence="1">
    <location>
        <begin position="96"/>
        <end position="166"/>
    </location>
</feature>
<feature type="compositionally biased region" description="Polar residues" evidence="1">
    <location>
        <begin position="101"/>
        <end position="122"/>
    </location>
</feature>
<name>A0A0B6Z4Y3_9EUPU</name>
<protein>
    <submittedName>
        <fullName evidence="3">Uncharacterized protein</fullName>
    </submittedName>
</protein>
<sequence length="166" mass="17921">NSPTTIPNSSVVVSTKGNSVVVERTLSDGSDVPRDSPTALVIASSIAAVSILVFFVIAYLWHTHQLDSRARKLAIRLAADSERSMNCRNCELQVSRGFSRPTPTTTTQRANSESSQEQNEYVSITPDPELGRGSDCGRSSSGIPESEAGDNEDVFEPTQLPPINDR</sequence>
<proteinExistence type="predicted"/>
<accession>A0A0B6Z4Y3</accession>
<dbReference type="AlphaFoldDB" id="A0A0B6Z4Y3"/>
<evidence type="ECO:0000256" key="2">
    <source>
        <dbReference type="SAM" id="Phobius"/>
    </source>
</evidence>
<reference evidence="3" key="1">
    <citation type="submission" date="2014-12" db="EMBL/GenBank/DDBJ databases">
        <title>Insight into the proteome of Arion vulgaris.</title>
        <authorList>
            <person name="Aradska J."/>
            <person name="Bulat T."/>
            <person name="Smidak R."/>
            <person name="Sarate P."/>
            <person name="Gangsoo J."/>
            <person name="Sialana F."/>
            <person name="Bilban M."/>
            <person name="Lubec G."/>
        </authorList>
    </citation>
    <scope>NUCLEOTIDE SEQUENCE</scope>
    <source>
        <tissue evidence="3">Skin</tissue>
    </source>
</reference>
<organism evidence="3">
    <name type="scientific">Arion vulgaris</name>
    <dbReference type="NCBI Taxonomy" id="1028688"/>
    <lineage>
        <taxon>Eukaryota</taxon>
        <taxon>Metazoa</taxon>
        <taxon>Spiralia</taxon>
        <taxon>Lophotrochozoa</taxon>
        <taxon>Mollusca</taxon>
        <taxon>Gastropoda</taxon>
        <taxon>Heterobranchia</taxon>
        <taxon>Euthyneura</taxon>
        <taxon>Panpulmonata</taxon>
        <taxon>Eupulmonata</taxon>
        <taxon>Stylommatophora</taxon>
        <taxon>Helicina</taxon>
        <taxon>Arionoidea</taxon>
        <taxon>Arionidae</taxon>
        <taxon>Arion</taxon>
    </lineage>
</organism>
<keyword evidence="2" id="KW-0812">Transmembrane</keyword>
<feature type="compositionally biased region" description="Low complexity" evidence="1">
    <location>
        <begin position="131"/>
        <end position="142"/>
    </location>
</feature>
<gene>
    <name evidence="3" type="primary">ORF46122</name>
</gene>
<evidence type="ECO:0000256" key="1">
    <source>
        <dbReference type="SAM" id="MobiDB-lite"/>
    </source>
</evidence>
<evidence type="ECO:0000313" key="3">
    <source>
        <dbReference type="EMBL" id="CEK62780.1"/>
    </source>
</evidence>